<dbReference type="EMBL" id="KE145370">
    <property type="protein sequence ID" value="EPE27084.1"/>
    <property type="molecule type" value="Genomic_DNA"/>
</dbReference>
<dbReference type="RefSeq" id="XP_008086274.1">
    <property type="nucleotide sequence ID" value="XM_008088083.1"/>
</dbReference>
<gene>
    <name evidence="3" type="ORF">GLAREA_02998</name>
</gene>
<proteinExistence type="predicted"/>
<dbReference type="HOGENOM" id="CLU_1825472_0_0_1"/>
<feature type="region of interest" description="Disordered" evidence="1">
    <location>
        <begin position="85"/>
        <end position="141"/>
    </location>
</feature>
<keyword evidence="2" id="KW-1133">Transmembrane helix</keyword>
<organism evidence="3 4">
    <name type="scientific">Glarea lozoyensis (strain ATCC 20868 / MF5171)</name>
    <dbReference type="NCBI Taxonomy" id="1116229"/>
    <lineage>
        <taxon>Eukaryota</taxon>
        <taxon>Fungi</taxon>
        <taxon>Dikarya</taxon>
        <taxon>Ascomycota</taxon>
        <taxon>Pezizomycotina</taxon>
        <taxon>Leotiomycetes</taxon>
        <taxon>Helotiales</taxon>
        <taxon>Helotiaceae</taxon>
        <taxon>Glarea</taxon>
    </lineage>
</organism>
<evidence type="ECO:0000256" key="1">
    <source>
        <dbReference type="SAM" id="MobiDB-lite"/>
    </source>
</evidence>
<keyword evidence="2" id="KW-0812">Transmembrane</keyword>
<evidence type="ECO:0000256" key="2">
    <source>
        <dbReference type="SAM" id="Phobius"/>
    </source>
</evidence>
<dbReference type="Proteomes" id="UP000016922">
    <property type="component" value="Unassembled WGS sequence"/>
</dbReference>
<keyword evidence="2" id="KW-0472">Membrane</keyword>
<feature type="compositionally biased region" description="Basic and acidic residues" evidence="1">
    <location>
        <begin position="123"/>
        <end position="141"/>
    </location>
</feature>
<accession>S3CPL3</accession>
<protein>
    <submittedName>
        <fullName evidence="3">Uncharacterized protein</fullName>
    </submittedName>
</protein>
<feature type="compositionally biased region" description="Polar residues" evidence="1">
    <location>
        <begin position="97"/>
        <end position="121"/>
    </location>
</feature>
<evidence type="ECO:0000313" key="4">
    <source>
        <dbReference type="Proteomes" id="UP000016922"/>
    </source>
</evidence>
<dbReference type="AlphaFoldDB" id="S3CPL3"/>
<reference evidence="3 4" key="1">
    <citation type="journal article" date="2013" name="BMC Genomics">
        <title>Genomics-driven discovery of the pneumocandin biosynthetic gene cluster in the fungus Glarea lozoyensis.</title>
        <authorList>
            <person name="Chen L."/>
            <person name="Yue Q."/>
            <person name="Zhang X."/>
            <person name="Xiang M."/>
            <person name="Wang C."/>
            <person name="Li S."/>
            <person name="Che Y."/>
            <person name="Ortiz-Lopez F.J."/>
            <person name="Bills G.F."/>
            <person name="Liu X."/>
            <person name="An Z."/>
        </authorList>
    </citation>
    <scope>NUCLEOTIDE SEQUENCE [LARGE SCALE GENOMIC DNA]</scope>
    <source>
        <strain evidence="4">ATCC 20868 / MF5171</strain>
    </source>
</reference>
<dbReference type="KEGG" id="glz:GLAREA_02998"/>
<evidence type="ECO:0000313" key="3">
    <source>
        <dbReference type="EMBL" id="EPE27084.1"/>
    </source>
</evidence>
<feature type="transmembrane region" description="Helical" evidence="2">
    <location>
        <begin position="46"/>
        <end position="72"/>
    </location>
</feature>
<dbReference type="GeneID" id="19462054"/>
<keyword evidence="4" id="KW-1185">Reference proteome</keyword>
<name>S3CPL3_GLAL2</name>
<sequence length="141" mass="16132">MSPVTRLVNPIMETTTKIARCVSEETTPPKSLNFRQSADLWFSNNWIWFLLLLILTVITTCTFVVLYCRSLLRINLIKREMKKGNWSERRAGDVEDGNSSVQTPESSTDSLRLTPSVSSAGKPSEEHTDRKWWSRKKPGET</sequence>